<dbReference type="InterPro" id="IPR050238">
    <property type="entry name" value="DNA_Rep/Repair_Clamp_Loader"/>
</dbReference>
<dbReference type="PANTHER" id="PTHR11669">
    <property type="entry name" value="REPLICATION FACTOR C / DNA POLYMERASE III GAMMA-TAU SUBUNIT"/>
    <property type="match status" value="1"/>
</dbReference>
<dbReference type="SUPFAM" id="SSF52540">
    <property type="entry name" value="P-loop containing nucleoside triphosphate hydrolases"/>
    <property type="match status" value="1"/>
</dbReference>
<dbReference type="InterPro" id="IPR015199">
    <property type="entry name" value="DNA_pol_III_delta_C"/>
</dbReference>
<reference evidence="9" key="1">
    <citation type="submission" date="2020-03" db="EMBL/GenBank/DDBJ databases">
        <authorList>
            <person name="Guo F."/>
        </authorList>
    </citation>
    <scope>NUCLEOTIDE SEQUENCE</scope>
    <source>
        <strain evidence="9">JCM 30134</strain>
    </source>
</reference>
<comment type="catalytic activity">
    <reaction evidence="7">
        <text>DNA(n) + a 2'-deoxyribonucleoside 5'-triphosphate = DNA(n+1) + diphosphate</text>
        <dbReference type="Rhea" id="RHEA:22508"/>
        <dbReference type="Rhea" id="RHEA-COMP:17339"/>
        <dbReference type="Rhea" id="RHEA-COMP:17340"/>
        <dbReference type="ChEBI" id="CHEBI:33019"/>
        <dbReference type="ChEBI" id="CHEBI:61560"/>
        <dbReference type="ChEBI" id="CHEBI:173112"/>
        <dbReference type="EC" id="2.7.7.7"/>
    </reaction>
</comment>
<evidence type="ECO:0000256" key="4">
    <source>
        <dbReference type="ARBA" id="ARBA00022695"/>
    </source>
</evidence>
<dbReference type="RefSeq" id="WP_167183760.1">
    <property type="nucleotide sequence ID" value="NZ_JAAONZ010000004.1"/>
</dbReference>
<dbReference type="GO" id="GO:0003677">
    <property type="term" value="F:DNA binding"/>
    <property type="evidence" value="ECO:0007669"/>
    <property type="project" value="InterPro"/>
</dbReference>
<evidence type="ECO:0000313" key="9">
    <source>
        <dbReference type="EMBL" id="NHO65245.1"/>
    </source>
</evidence>
<keyword evidence="5" id="KW-0235">DNA replication</keyword>
<dbReference type="GO" id="GO:0009360">
    <property type="term" value="C:DNA polymerase III complex"/>
    <property type="evidence" value="ECO:0007669"/>
    <property type="project" value="InterPro"/>
</dbReference>
<dbReference type="InterPro" id="IPR004622">
    <property type="entry name" value="DNA_pol_HolB"/>
</dbReference>
<evidence type="ECO:0000256" key="2">
    <source>
        <dbReference type="ARBA" id="ARBA00014363"/>
    </source>
</evidence>
<dbReference type="EMBL" id="JAAONZ010000004">
    <property type="protein sequence ID" value="NHO65245.1"/>
    <property type="molecule type" value="Genomic_DNA"/>
</dbReference>
<comment type="caution">
    <text evidence="9">The sequence shown here is derived from an EMBL/GenBank/DDBJ whole genome shotgun (WGS) entry which is preliminary data.</text>
</comment>
<proteinExistence type="predicted"/>
<evidence type="ECO:0000256" key="3">
    <source>
        <dbReference type="ARBA" id="ARBA00022679"/>
    </source>
</evidence>
<evidence type="ECO:0000259" key="8">
    <source>
        <dbReference type="Pfam" id="PF09115"/>
    </source>
</evidence>
<dbReference type="Pfam" id="PF09115">
    <property type="entry name" value="DNApol3-delta_C"/>
    <property type="match status" value="1"/>
</dbReference>
<name>A0A9E5JUQ3_9GAMM</name>
<dbReference type="InterPro" id="IPR027417">
    <property type="entry name" value="P-loop_NTPase"/>
</dbReference>
<evidence type="ECO:0000256" key="5">
    <source>
        <dbReference type="ARBA" id="ARBA00022705"/>
    </source>
</evidence>
<gene>
    <name evidence="9" type="ORF">G8770_06785</name>
</gene>
<keyword evidence="6" id="KW-0239">DNA-directed DNA polymerase</keyword>
<protein>
    <recommendedName>
        <fullName evidence="2">DNA polymerase III subunit delta'</fullName>
        <ecNumber evidence="1">2.7.7.7</ecNumber>
    </recommendedName>
</protein>
<sequence>MVTETEVIRESLAIPYAWQMQPWERLCLQNGDQKLPHALMFNGQRGIGKLHFARALAVFMLCLSPVNRVACGRCKGCELNLAGTHPDLFVLRPDEGSKVIKIDQVRRLTEFFSKTSQQGGKKVAIIEPVEGLNVNAANALLKSLEEPSGDSSLLLISHVPSQVMATIRSRCQQLSFPIPNVKDSLAWLTPLAVGRDAAYLLDCAGGAPLAALGLLKGDELEQRQALADGLLALAEGLNSALDVAADFQRGEPLPLIEAIMQWLQLGLKQQQAGQQYDGQSLAASSQQLADTAKQPDKSLKEIQLIAIIAAVPHQILFRFWDKVVVIKRQLLSSANPNKQLVLEELMMDWQALTKQSVKISQSRQQMMNGLL</sequence>
<organism evidence="9 10">
    <name type="scientific">Pseudomaricurvus hydrocarbonicus</name>
    <dbReference type="NCBI Taxonomy" id="1470433"/>
    <lineage>
        <taxon>Bacteria</taxon>
        <taxon>Pseudomonadati</taxon>
        <taxon>Pseudomonadota</taxon>
        <taxon>Gammaproteobacteria</taxon>
        <taxon>Cellvibrionales</taxon>
        <taxon>Cellvibrionaceae</taxon>
        <taxon>Pseudomaricurvus</taxon>
    </lineage>
</organism>
<dbReference type="EC" id="2.7.7.7" evidence="1"/>
<keyword evidence="3 9" id="KW-0808">Transferase</keyword>
<dbReference type="GO" id="GO:0003887">
    <property type="term" value="F:DNA-directed DNA polymerase activity"/>
    <property type="evidence" value="ECO:0007669"/>
    <property type="project" value="UniProtKB-KW"/>
</dbReference>
<dbReference type="Proteomes" id="UP000787472">
    <property type="component" value="Unassembled WGS sequence"/>
</dbReference>
<evidence type="ECO:0000256" key="7">
    <source>
        <dbReference type="ARBA" id="ARBA00049244"/>
    </source>
</evidence>
<dbReference type="NCBIfam" id="TIGR00678">
    <property type="entry name" value="holB"/>
    <property type="match status" value="1"/>
</dbReference>
<evidence type="ECO:0000313" key="10">
    <source>
        <dbReference type="Proteomes" id="UP000787472"/>
    </source>
</evidence>
<accession>A0A9E5JUQ3</accession>
<dbReference type="Gene3D" id="1.20.272.10">
    <property type="match status" value="1"/>
</dbReference>
<keyword evidence="10" id="KW-1185">Reference proteome</keyword>
<evidence type="ECO:0000256" key="1">
    <source>
        <dbReference type="ARBA" id="ARBA00012417"/>
    </source>
</evidence>
<dbReference type="PANTHER" id="PTHR11669:SF8">
    <property type="entry name" value="DNA POLYMERASE III SUBUNIT DELTA"/>
    <property type="match status" value="1"/>
</dbReference>
<dbReference type="AlphaFoldDB" id="A0A9E5JUQ3"/>
<dbReference type="Gene3D" id="3.40.50.300">
    <property type="entry name" value="P-loop containing nucleotide triphosphate hydrolases"/>
    <property type="match status" value="1"/>
</dbReference>
<dbReference type="GO" id="GO:0008408">
    <property type="term" value="F:3'-5' exonuclease activity"/>
    <property type="evidence" value="ECO:0007669"/>
    <property type="project" value="InterPro"/>
</dbReference>
<dbReference type="GO" id="GO:0006261">
    <property type="term" value="P:DNA-templated DNA replication"/>
    <property type="evidence" value="ECO:0007669"/>
    <property type="project" value="TreeGrafter"/>
</dbReference>
<dbReference type="Pfam" id="PF13177">
    <property type="entry name" value="DNA_pol3_delta2"/>
    <property type="match status" value="1"/>
</dbReference>
<dbReference type="NCBIfam" id="NF004310">
    <property type="entry name" value="PRK05707.1"/>
    <property type="match status" value="1"/>
</dbReference>
<keyword evidence="4 9" id="KW-0548">Nucleotidyltransferase</keyword>
<evidence type="ECO:0000256" key="6">
    <source>
        <dbReference type="ARBA" id="ARBA00022932"/>
    </source>
</evidence>
<feature type="domain" description="DNA polymerase III delta subunit C-terminal" evidence="8">
    <location>
        <begin position="302"/>
        <end position="350"/>
    </location>
</feature>